<dbReference type="EMBL" id="CAJOBJ010008493">
    <property type="protein sequence ID" value="CAF4113695.1"/>
    <property type="molecule type" value="Genomic_DNA"/>
</dbReference>
<dbReference type="EMBL" id="CAJOBI010000305">
    <property type="protein sequence ID" value="CAF3813211.1"/>
    <property type="molecule type" value="Genomic_DNA"/>
</dbReference>
<evidence type="ECO:0000313" key="2">
    <source>
        <dbReference type="EMBL" id="CAF3791994.1"/>
    </source>
</evidence>
<dbReference type="EMBL" id="CAJNOV010006831">
    <property type="protein sequence ID" value="CAF1261792.1"/>
    <property type="molecule type" value="Genomic_DNA"/>
</dbReference>
<dbReference type="Proteomes" id="UP000681967">
    <property type="component" value="Unassembled WGS sequence"/>
</dbReference>
<protein>
    <submittedName>
        <fullName evidence="1">Uncharacterized protein</fullName>
    </submittedName>
</protein>
<evidence type="ECO:0000313" key="3">
    <source>
        <dbReference type="EMBL" id="CAF3813211.1"/>
    </source>
</evidence>
<dbReference type="Proteomes" id="UP000681720">
    <property type="component" value="Unassembled WGS sequence"/>
</dbReference>
<dbReference type="Proteomes" id="UP000676336">
    <property type="component" value="Unassembled WGS sequence"/>
</dbReference>
<dbReference type="InterPro" id="IPR011042">
    <property type="entry name" value="6-blade_b-propeller_TolB-like"/>
</dbReference>
<evidence type="ECO:0000313" key="4">
    <source>
        <dbReference type="EMBL" id="CAF4113695.1"/>
    </source>
</evidence>
<dbReference type="Proteomes" id="UP000663855">
    <property type="component" value="Unassembled WGS sequence"/>
</dbReference>
<reference evidence="1" key="1">
    <citation type="submission" date="2021-02" db="EMBL/GenBank/DDBJ databases">
        <authorList>
            <person name="Nowell W R."/>
        </authorList>
    </citation>
    <scope>NUCLEOTIDE SEQUENCE</scope>
</reference>
<name>A0A815AYB0_9BILA</name>
<dbReference type="SUPFAM" id="SSF101898">
    <property type="entry name" value="NHL repeat"/>
    <property type="match status" value="1"/>
</dbReference>
<dbReference type="Gene3D" id="2.120.10.30">
    <property type="entry name" value="TolB, C-terminal domain"/>
    <property type="match status" value="1"/>
</dbReference>
<evidence type="ECO:0000313" key="5">
    <source>
        <dbReference type="Proteomes" id="UP000663855"/>
    </source>
</evidence>
<proteinExistence type="predicted"/>
<evidence type="ECO:0000313" key="1">
    <source>
        <dbReference type="EMBL" id="CAF1261792.1"/>
    </source>
</evidence>
<organism evidence="1 5">
    <name type="scientific">Rotaria magnacalcarata</name>
    <dbReference type="NCBI Taxonomy" id="392030"/>
    <lineage>
        <taxon>Eukaryota</taxon>
        <taxon>Metazoa</taxon>
        <taxon>Spiralia</taxon>
        <taxon>Gnathifera</taxon>
        <taxon>Rotifera</taxon>
        <taxon>Eurotatoria</taxon>
        <taxon>Bdelloidea</taxon>
        <taxon>Philodinida</taxon>
        <taxon>Philodinidae</taxon>
        <taxon>Rotaria</taxon>
    </lineage>
</organism>
<gene>
    <name evidence="2" type="ORF">BYL167_LOCUS2503</name>
    <name evidence="1" type="ORF">CJN711_LOCUS15026</name>
    <name evidence="4" type="ORF">GIL414_LOCUS17698</name>
    <name evidence="3" type="ORF">SMN809_LOCUS1848</name>
</gene>
<accession>A0A815AYB0</accession>
<comment type="caution">
    <text evidence="1">The sequence shown here is derived from an EMBL/GenBank/DDBJ whole genome shotgun (WGS) entry which is preliminary data.</text>
</comment>
<dbReference type="AlphaFoldDB" id="A0A815AYB0"/>
<sequence>MKQYNTSMAFLLKNNSLMHTLVFALLSINVLVSSIRIPFIDNAILVPVSISTSTVIQNLTCDQCLCNATSSKLALNCFPNDTCQIFTNVPRTYTIETVANGRLYFPQQILPNASQCCMPDLDEVLSKLQNATPIYVSMNSPRCLAFDNQGYVASIDSTAKHLKVFDATNLTLMLQSSNLSTSTLTNMAYYDGNYYVGTSANTILIINASNLTIINTINSANLSGPRDMTFMNNGSIMIAASTNNNKLLIFNRTSVAPLSYSFAYQLPVSYAYPHGILRINDSFLYVTSWFNNTVYSYNALNLYNKSWTETFDFSAIPVAPSSSGNHILIDECDRRWYSLGNYGIKIFNSSGSPIGSFSLANLSVFDTLLTDNYVIYLSDTLSNRIIRIDPNMDCQY</sequence>
<dbReference type="EMBL" id="CAJOBH010000440">
    <property type="protein sequence ID" value="CAF3791994.1"/>
    <property type="molecule type" value="Genomic_DNA"/>
</dbReference>